<dbReference type="Gene3D" id="3.30.530.20">
    <property type="match status" value="2"/>
</dbReference>
<sequence>MSQPHLVRHRITVRAAAVLCFDLMADLDHWPQHFGPGLHAEVLEADDGEGDLIRRWALTGGTEVHTWDARRRLDRDGLRIVLDQVDPQAPLTSMRAVWSFEPDGEGAATVDVTHEFTVDDDPEAVRRTTDDVNARTPGQLDSLRDLAERWEEVEPLVISFEDPLFIGGRLEDVYEFLYAADKWPERVPHVEKLEMTEDTPNIQFFDMHTHTPDGRDHTTRSVRVCLPGNKIVYKQISLPALLDGHTGHWVFTETPRVSSRTPGTPRRSNRPRCRCWGGHHGRRCQEVPAPRAEHQQPADPALRPAVRRGARPCRSRLTCRPAGPCRPAARRPAGLFRPWRSTSRGCRRCRSTACCGGLPRRHPTGSPCARPRGRRRTRNWTAWPTPVPGP</sequence>
<dbReference type="InterPro" id="IPR023393">
    <property type="entry name" value="START-like_dom_sf"/>
</dbReference>
<dbReference type="SUPFAM" id="SSF55961">
    <property type="entry name" value="Bet v1-like"/>
    <property type="match status" value="2"/>
</dbReference>
<dbReference type="AlphaFoldDB" id="A0AAT9I0R9"/>
<keyword evidence="2" id="KW-0614">Plasmid</keyword>
<protein>
    <recommendedName>
        <fullName evidence="3">Cyclase</fullName>
    </recommendedName>
</protein>
<dbReference type="CDD" id="cd08861">
    <property type="entry name" value="OtcD1_ARO-CYC_like"/>
    <property type="match status" value="1"/>
</dbReference>
<dbReference type="Pfam" id="PF10604">
    <property type="entry name" value="Polyketide_cyc2"/>
    <property type="match status" value="1"/>
</dbReference>
<feature type="region of interest" description="Disordered" evidence="1">
    <location>
        <begin position="365"/>
        <end position="390"/>
    </location>
</feature>
<evidence type="ECO:0000313" key="2">
    <source>
        <dbReference type="EMBL" id="BFO23232.1"/>
    </source>
</evidence>
<dbReference type="InterPro" id="IPR019587">
    <property type="entry name" value="Polyketide_cyclase/dehydratase"/>
</dbReference>
<name>A0AAT9I0R9_9ACTN</name>
<gene>
    <name evidence="2" type="ORF">SHKM778_96200</name>
</gene>
<proteinExistence type="predicted"/>
<reference evidence="2" key="1">
    <citation type="submission" date="2024-06" db="EMBL/GenBank/DDBJ databases">
        <authorList>
            <consortium name="consrtm"/>
            <person name="Uemura M."/>
            <person name="Terahara T."/>
        </authorList>
    </citation>
    <scope>NUCLEOTIDE SEQUENCE</scope>
    <source>
        <strain evidence="2">KM77-8</strain>
        <plasmid evidence="2">pKM77-8_2</plasmid>
    </source>
</reference>
<reference evidence="2" key="2">
    <citation type="submission" date="2024-07" db="EMBL/GenBank/DDBJ databases">
        <title>Streptomyces haneummycinica sp. nov., a new antibiotic-producing actinobacterium isolated from marine sediment.</title>
        <authorList>
            <person name="Uemura M."/>
            <person name="Hamada M."/>
            <person name="Hirano S."/>
            <person name="Kobayashi K."/>
            <person name="Ohshiro T."/>
            <person name="Kobayashi T."/>
            <person name="Terahara T."/>
        </authorList>
    </citation>
    <scope>NUCLEOTIDE SEQUENCE</scope>
    <source>
        <strain evidence="2">KM77-8</strain>
        <plasmid evidence="2">pKM77-8_2</plasmid>
    </source>
</reference>
<geneLocation type="plasmid" evidence="2">
    <name>pKM77-8_2</name>
</geneLocation>
<accession>A0AAT9I0R9</accession>
<organism evidence="2">
    <name type="scientific">Streptomyces haneummycinicus</name>
    <dbReference type="NCBI Taxonomy" id="3074435"/>
    <lineage>
        <taxon>Bacteria</taxon>
        <taxon>Bacillati</taxon>
        <taxon>Actinomycetota</taxon>
        <taxon>Actinomycetes</taxon>
        <taxon>Kitasatosporales</taxon>
        <taxon>Streptomycetaceae</taxon>
        <taxon>Streptomyces</taxon>
    </lineage>
</organism>
<dbReference type="EMBL" id="AP035770">
    <property type="protein sequence ID" value="BFO23232.1"/>
    <property type="molecule type" value="Genomic_DNA"/>
</dbReference>
<evidence type="ECO:0008006" key="3">
    <source>
        <dbReference type="Google" id="ProtNLM"/>
    </source>
</evidence>
<evidence type="ECO:0000256" key="1">
    <source>
        <dbReference type="SAM" id="MobiDB-lite"/>
    </source>
</evidence>